<organism evidence="1">
    <name type="scientific">White spot syndrome virus</name>
    <dbReference type="NCBI Taxonomy" id="342409"/>
    <lineage>
        <taxon>Viruses</taxon>
        <taxon>Viruses incertae sedis</taxon>
        <taxon>Naldaviricetes</taxon>
        <taxon>Nimaviridae</taxon>
        <taxon>Whispovirus</taxon>
    </lineage>
</organism>
<accession>A0A2I6SBP2</accession>
<sequence length="66" mass="7727">MVKVDKTMSIDHMAKNVFKLSLEHVNLYWRENYTLGESLPNVRNGKVTAEIFLYQHTSNQNMLLKS</sequence>
<reference evidence="1" key="2">
    <citation type="journal article" date="2018" name="Genome Announc.">
        <title>First Report of a Complete Genome Sequence of White spot syndrome virus from India.</title>
        <authorList>
            <person name="Vinaya Kumar K."/>
            <person name="Shekhar M.S."/>
            <person name="Otta S.K."/>
            <person name="Karthic K."/>
            <person name="Ashok Kumar J."/>
            <person name="Gopikrishna G."/>
            <person name="Vijayan K.K."/>
        </authorList>
    </citation>
    <scope>NUCLEOTIDE SEQUENCE</scope>
    <source>
        <strain evidence="1">IN_AP4RU</strain>
    </source>
</reference>
<dbReference type="EMBL" id="MG702567">
    <property type="protein sequence ID" value="AUO14979.1"/>
    <property type="molecule type" value="Genomic_DNA"/>
</dbReference>
<evidence type="ECO:0000313" key="1">
    <source>
        <dbReference type="EMBL" id="AUO14979.1"/>
    </source>
</evidence>
<dbReference type="Proteomes" id="UP000267352">
    <property type="component" value="Segment"/>
</dbReference>
<protein>
    <submittedName>
        <fullName evidence="1">WSSV127</fullName>
    </submittedName>
</protein>
<reference evidence="1" key="1">
    <citation type="submission" date="2017-12" db="EMBL/GenBank/DDBJ databases">
        <authorList>
            <person name="Katneni V.K."/>
            <person name="Shekhar M.S."/>
            <person name="Otta S.K."/>
            <person name="Karthic K."/>
            <person name="Jangam A.K."/>
            <person name="Gopikrishna G."/>
            <person name="Vijayan K.K."/>
        </authorList>
    </citation>
    <scope>NUCLEOTIDE SEQUENCE [LARGE SCALE GENOMIC DNA]</scope>
    <source>
        <strain evidence="1">IN_AP4RU</strain>
    </source>
</reference>
<name>A0A2I6SBP2_9VIRU</name>
<proteinExistence type="predicted"/>